<organism evidence="1 2">
    <name type="scientific">Thalassiosira oceanica</name>
    <name type="common">Marine diatom</name>
    <dbReference type="NCBI Taxonomy" id="159749"/>
    <lineage>
        <taxon>Eukaryota</taxon>
        <taxon>Sar</taxon>
        <taxon>Stramenopiles</taxon>
        <taxon>Ochrophyta</taxon>
        <taxon>Bacillariophyta</taxon>
        <taxon>Coscinodiscophyceae</taxon>
        <taxon>Thalassiosirophycidae</taxon>
        <taxon>Thalassiosirales</taxon>
        <taxon>Thalassiosiraceae</taxon>
        <taxon>Thalassiosira</taxon>
    </lineage>
</organism>
<gene>
    <name evidence="1" type="ORF">THAOC_15436</name>
</gene>
<dbReference type="Proteomes" id="UP000266841">
    <property type="component" value="Unassembled WGS sequence"/>
</dbReference>
<evidence type="ECO:0000313" key="2">
    <source>
        <dbReference type="Proteomes" id="UP000266841"/>
    </source>
</evidence>
<accession>K0T082</accession>
<sequence>TSTGGGLAIVDWQRRVVGALERLEGEDSSCRVIRGPGKCKLASLAQQGIGVLRVSSICEELPEPREAHHILHASGQGFGKSQGSEKTYGDAATVSMIKDLIDTEAAMENFTAPTTRELIYLFLTETAFQQAGVQRPDCQFAHVRGVSASARAGLFNGTNIFLRILYPHG</sequence>
<dbReference type="AlphaFoldDB" id="K0T082"/>
<proteinExistence type="predicted"/>
<evidence type="ECO:0000313" key="1">
    <source>
        <dbReference type="EMBL" id="EJK63882.1"/>
    </source>
</evidence>
<feature type="non-terminal residue" evidence="1">
    <location>
        <position position="1"/>
    </location>
</feature>
<comment type="caution">
    <text evidence="1">The sequence shown here is derived from an EMBL/GenBank/DDBJ whole genome shotgun (WGS) entry which is preliminary data.</text>
</comment>
<reference evidence="1 2" key="1">
    <citation type="journal article" date="2012" name="Genome Biol.">
        <title>Genome and low-iron response of an oceanic diatom adapted to chronic iron limitation.</title>
        <authorList>
            <person name="Lommer M."/>
            <person name="Specht M."/>
            <person name="Roy A.S."/>
            <person name="Kraemer L."/>
            <person name="Andreson R."/>
            <person name="Gutowska M.A."/>
            <person name="Wolf J."/>
            <person name="Bergner S.V."/>
            <person name="Schilhabel M.B."/>
            <person name="Klostermeier U.C."/>
            <person name="Beiko R.G."/>
            <person name="Rosenstiel P."/>
            <person name="Hippler M."/>
            <person name="Laroche J."/>
        </authorList>
    </citation>
    <scope>NUCLEOTIDE SEQUENCE [LARGE SCALE GENOMIC DNA]</scope>
    <source>
        <strain evidence="1 2">CCMP1005</strain>
    </source>
</reference>
<protein>
    <submittedName>
        <fullName evidence="1">Uncharacterized protein</fullName>
    </submittedName>
</protein>
<dbReference type="EMBL" id="AGNL01017921">
    <property type="protein sequence ID" value="EJK63882.1"/>
    <property type="molecule type" value="Genomic_DNA"/>
</dbReference>
<name>K0T082_THAOC</name>
<keyword evidence="2" id="KW-1185">Reference proteome</keyword>